<evidence type="ECO:0000313" key="11">
    <source>
        <dbReference type="Ensembl" id="ENSMMOP00000008241.1"/>
    </source>
</evidence>
<dbReference type="CDD" id="cd00099">
    <property type="entry name" value="IgV"/>
    <property type="match status" value="1"/>
</dbReference>
<dbReference type="InterPro" id="IPR052051">
    <property type="entry name" value="TCR_complex_component"/>
</dbReference>
<keyword evidence="6" id="KW-1015">Disulfide bond</keyword>
<evidence type="ECO:0000256" key="9">
    <source>
        <dbReference type="SAM" id="SignalP"/>
    </source>
</evidence>
<dbReference type="Pfam" id="PF07686">
    <property type="entry name" value="V-set"/>
    <property type="match status" value="2"/>
</dbReference>
<evidence type="ECO:0000256" key="1">
    <source>
        <dbReference type="ARBA" id="ARBA00004236"/>
    </source>
</evidence>
<sequence length="326" mass="37040">MMTSAKSFVTLMCLFLEKIAALNFSSSVHQENSFISVKIGENLTLPCFFNRGHISARLYWYKYILGQKPRIISLYYMSQKSVTFSGEFNNNPCFTLDNDNNKDDLTITNLHISDSTTYYCISNYMYSFEFIESITVSVKGLGSNIPVSVYQSASETIQPGGSVTLICTVQTGTCDGQHSVYWFRNSAESHRGLIYTQGGRKDQCERNTDTQTHTCVYNLSLKSLNLSHAGTYYCAVASYGHILFGDRTKLDFQHETDLVYFWRGALAFTTILAVLLSFSVCMMAKRNSCLSSDKLYYAALNVDLHKRSRKQQDQTWSECVYYSVKQ</sequence>
<dbReference type="GO" id="GO:0002376">
    <property type="term" value="P:immune system process"/>
    <property type="evidence" value="ECO:0007669"/>
    <property type="project" value="UniProtKB-KW"/>
</dbReference>
<dbReference type="InterPro" id="IPR013106">
    <property type="entry name" value="Ig_V-set"/>
</dbReference>
<dbReference type="SMART" id="SM00409">
    <property type="entry name" value="IG"/>
    <property type="match status" value="2"/>
</dbReference>
<evidence type="ECO:0000256" key="3">
    <source>
        <dbReference type="ARBA" id="ARBA00022729"/>
    </source>
</evidence>
<dbReference type="InterPro" id="IPR003599">
    <property type="entry name" value="Ig_sub"/>
</dbReference>
<keyword evidence="12" id="KW-1185">Reference proteome</keyword>
<dbReference type="InterPro" id="IPR036179">
    <property type="entry name" value="Ig-like_dom_sf"/>
</dbReference>
<evidence type="ECO:0000256" key="4">
    <source>
        <dbReference type="ARBA" id="ARBA00022859"/>
    </source>
</evidence>
<dbReference type="PANTHER" id="PTHR19433:SF127">
    <property type="entry name" value="NITR9"/>
    <property type="match status" value="1"/>
</dbReference>
<keyword evidence="2" id="KW-1003">Cell membrane</keyword>
<evidence type="ECO:0000256" key="6">
    <source>
        <dbReference type="ARBA" id="ARBA00023157"/>
    </source>
</evidence>
<dbReference type="Ensembl" id="ENSMMOT00000008392.1">
    <property type="protein sequence ID" value="ENSMMOP00000008241.1"/>
    <property type="gene ID" value="ENSMMOG00000006389.1"/>
</dbReference>
<keyword evidence="3 9" id="KW-0732">Signal</keyword>
<dbReference type="GO" id="GO:0005886">
    <property type="term" value="C:plasma membrane"/>
    <property type="evidence" value="ECO:0007669"/>
    <property type="project" value="UniProtKB-SubCell"/>
</dbReference>
<dbReference type="GO" id="GO:0009617">
    <property type="term" value="P:response to bacterium"/>
    <property type="evidence" value="ECO:0007669"/>
    <property type="project" value="TreeGrafter"/>
</dbReference>
<dbReference type="Proteomes" id="UP000261620">
    <property type="component" value="Unplaced"/>
</dbReference>
<reference evidence="11" key="2">
    <citation type="submission" date="2025-09" db="UniProtKB">
        <authorList>
            <consortium name="Ensembl"/>
        </authorList>
    </citation>
    <scope>IDENTIFICATION</scope>
</reference>
<feature type="signal peptide" evidence="9">
    <location>
        <begin position="1"/>
        <end position="21"/>
    </location>
</feature>
<dbReference type="Gene3D" id="2.60.40.10">
    <property type="entry name" value="Immunoglobulins"/>
    <property type="match status" value="2"/>
</dbReference>
<evidence type="ECO:0000256" key="2">
    <source>
        <dbReference type="ARBA" id="ARBA00022475"/>
    </source>
</evidence>
<feature type="chain" id="PRO_5018541879" description="Ig-like domain-containing protein" evidence="9">
    <location>
        <begin position="22"/>
        <end position="326"/>
    </location>
</feature>
<name>A0A3Q3VY95_MOLML</name>
<keyword evidence="8" id="KW-0812">Transmembrane</keyword>
<evidence type="ECO:0000256" key="5">
    <source>
        <dbReference type="ARBA" id="ARBA00023136"/>
    </source>
</evidence>
<dbReference type="SUPFAM" id="SSF48726">
    <property type="entry name" value="Immunoglobulin"/>
    <property type="match status" value="2"/>
</dbReference>
<accession>A0A3Q3VY95</accession>
<organism evidence="11 12">
    <name type="scientific">Mola mola</name>
    <name type="common">Ocean sunfish</name>
    <name type="synonym">Tetraodon mola</name>
    <dbReference type="NCBI Taxonomy" id="94237"/>
    <lineage>
        <taxon>Eukaryota</taxon>
        <taxon>Metazoa</taxon>
        <taxon>Chordata</taxon>
        <taxon>Craniata</taxon>
        <taxon>Vertebrata</taxon>
        <taxon>Euteleostomi</taxon>
        <taxon>Actinopterygii</taxon>
        <taxon>Neopterygii</taxon>
        <taxon>Teleostei</taxon>
        <taxon>Neoteleostei</taxon>
        <taxon>Acanthomorphata</taxon>
        <taxon>Eupercaria</taxon>
        <taxon>Tetraodontiformes</taxon>
        <taxon>Molidae</taxon>
        <taxon>Mola</taxon>
    </lineage>
</organism>
<feature type="domain" description="Ig-like" evidence="10">
    <location>
        <begin position="40"/>
        <end position="137"/>
    </location>
</feature>
<keyword evidence="7" id="KW-0325">Glycoprotein</keyword>
<keyword evidence="4" id="KW-0391">Immunity</keyword>
<feature type="domain" description="Ig-like" evidence="10">
    <location>
        <begin position="146"/>
        <end position="251"/>
    </location>
</feature>
<evidence type="ECO:0000259" key="10">
    <source>
        <dbReference type="PROSITE" id="PS50835"/>
    </source>
</evidence>
<dbReference type="InterPro" id="IPR007110">
    <property type="entry name" value="Ig-like_dom"/>
</dbReference>
<dbReference type="OMA" id="DSTWSEC"/>
<dbReference type="InterPro" id="IPR013783">
    <property type="entry name" value="Ig-like_fold"/>
</dbReference>
<protein>
    <recommendedName>
        <fullName evidence="10">Ig-like domain-containing protein</fullName>
    </recommendedName>
</protein>
<evidence type="ECO:0000256" key="8">
    <source>
        <dbReference type="SAM" id="Phobius"/>
    </source>
</evidence>
<keyword evidence="8" id="KW-1133">Transmembrane helix</keyword>
<keyword evidence="5 8" id="KW-0472">Membrane</keyword>
<evidence type="ECO:0000256" key="7">
    <source>
        <dbReference type="ARBA" id="ARBA00023180"/>
    </source>
</evidence>
<dbReference type="PROSITE" id="PS50835">
    <property type="entry name" value="IG_LIKE"/>
    <property type="match status" value="2"/>
</dbReference>
<evidence type="ECO:0000313" key="12">
    <source>
        <dbReference type="Proteomes" id="UP000261620"/>
    </source>
</evidence>
<comment type="subcellular location">
    <subcellularLocation>
        <location evidence="1">Cell membrane</location>
    </subcellularLocation>
</comment>
<dbReference type="PANTHER" id="PTHR19433">
    <property type="entry name" value="T-CELL RECEPTOR ALPHA CHAIN V REGION-RELATED"/>
    <property type="match status" value="1"/>
</dbReference>
<proteinExistence type="predicted"/>
<dbReference type="STRING" id="94237.ENSMMOP00000008241"/>
<dbReference type="AlphaFoldDB" id="A0A3Q3VY95"/>
<feature type="transmembrane region" description="Helical" evidence="8">
    <location>
        <begin position="260"/>
        <end position="284"/>
    </location>
</feature>
<reference evidence="11" key="1">
    <citation type="submission" date="2025-08" db="UniProtKB">
        <authorList>
            <consortium name="Ensembl"/>
        </authorList>
    </citation>
    <scope>IDENTIFICATION</scope>
</reference>